<organism evidence="3 4">
    <name type="scientific">Gigaspora rosea</name>
    <dbReference type="NCBI Taxonomy" id="44941"/>
    <lineage>
        <taxon>Eukaryota</taxon>
        <taxon>Fungi</taxon>
        <taxon>Fungi incertae sedis</taxon>
        <taxon>Mucoromycota</taxon>
        <taxon>Glomeromycotina</taxon>
        <taxon>Glomeromycetes</taxon>
        <taxon>Diversisporales</taxon>
        <taxon>Gigasporaceae</taxon>
        <taxon>Gigaspora</taxon>
    </lineage>
</organism>
<feature type="transmembrane region" description="Helical" evidence="2">
    <location>
        <begin position="476"/>
        <end position="498"/>
    </location>
</feature>
<keyword evidence="2" id="KW-0472">Membrane</keyword>
<gene>
    <name evidence="3" type="ORF">C2G38_2154414</name>
</gene>
<feature type="coiled-coil region" evidence="1">
    <location>
        <begin position="106"/>
        <end position="154"/>
    </location>
</feature>
<dbReference type="EMBL" id="QKWP01000029">
    <property type="protein sequence ID" value="RIB29781.1"/>
    <property type="molecule type" value="Genomic_DNA"/>
</dbReference>
<sequence length="538" mass="62470">MSTSQELSDEFNKLKQTYYVSDDELNKLNIPDDELKKLKLKYEVSDDELKKLKIPDDELKKLKRTYEISDEEIDKLKSLTYKISVDEIFVIPDDELKKLKLPDEEIKKFKRKYEIYEDELKKLKLKYTIPDEEIEKLKQKYELSDGELKKLKQDSKISDLEFTRFKQMYGIVENEFTQLERAREIKRLKQALNEWKKTQYKTYKHSILCLIISSVAFVISISLSISYQNVIKSGITIIISAMYGVGSFGTLIANLITLRDLYAEKALDMSDHKEEEISDDIVKKSLKYHPSTLYPKIDFMEAIKNNVRYLLTWQTTLAIIISVILFIASVITVLSWLYGSVQFQTVNSILIILSIISLYESIGFMISINLIIHSRVKGIKKDIAEKYRNEEDGEIENGVIGKNKKDFLTNLEVTINIMSKEKLLDSDFTELNEEARKKIEIIMYAIKKAEVYFYETISLKHFYPNQGHTRTEKIKLCACLLILMIFSPIPVAFGVVSYNDQRNLEARRISVDDTELYIITCAISGSNTYPLAVQSLIV</sequence>
<accession>A0A397W6R5</accession>
<dbReference type="Proteomes" id="UP000266673">
    <property type="component" value="Unassembled WGS sequence"/>
</dbReference>
<feature type="transmembrane region" description="Helical" evidence="2">
    <location>
        <begin position="349"/>
        <end position="372"/>
    </location>
</feature>
<feature type="transmembrane region" description="Helical" evidence="2">
    <location>
        <begin position="233"/>
        <end position="256"/>
    </location>
</feature>
<keyword evidence="1" id="KW-0175">Coiled coil</keyword>
<evidence type="ECO:0000313" key="4">
    <source>
        <dbReference type="Proteomes" id="UP000266673"/>
    </source>
</evidence>
<feature type="transmembrane region" description="Helical" evidence="2">
    <location>
        <begin position="310"/>
        <end position="337"/>
    </location>
</feature>
<evidence type="ECO:0000256" key="1">
    <source>
        <dbReference type="SAM" id="Coils"/>
    </source>
</evidence>
<dbReference type="AlphaFoldDB" id="A0A397W6R5"/>
<proteinExistence type="predicted"/>
<dbReference type="OrthoDB" id="10621182at2759"/>
<comment type="caution">
    <text evidence="3">The sequence shown here is derived from an EMBL/GenBank/DDBJ whole genome shotgun (WGS) entry which is preliminary data.</text>
</comment>
<name>A0A397W6R5_9GLOM</name>
<evidence type="ECO:0000256" key="2">
    <source>
        <dbReference type="SAM" id="Phobius"/>
    </source>
</evidence>
<feature type="transmembrane region" description="Helical" evidence="2">
    <location>
        <begin position="207"/>
        <end position="227"/>
    </location>
</feature>
<keyword evidence="4" id="KW-1185">Reference proteome</keyword>
<evidence type="ECO:0000313" key="3">
    <source>
        <dbReference type="EMBL" id="RIB29781.1"/>
    </source>
</evidence>
<protein>
    <submittedName>
        <fullName evidence="3">Uncharacterized protein</fullName>
    </submittedName>
</protein>
<keyword evidence="2" id="KW-0812">Transmembrane</keyword>
<reference evidence="3 4" key="1">
    <citation type="submission" date="2018-06" db="EMBL/GenBank/DDBJ databases">
        <title>Comparative genomics reveals the genomic features of Rhizophagus irregularis, R. cerebriforme, R. diaphanum and Gigaspora rosea, and their symbiotic lifestyle signature.</title>
        <authorList>
            <person name="Morin E."/>
            <person name="San Clemente H."/>
            <person name="Chen E.C.H."/>
            <person name="De La Providencia I."/>
            <person name="Hainaut M."/>
            <person name="Kuo A."/>
            <person name="Kohler A."/>
            <person name="Murat C."/>
            <person name="Tang N."/>
            <person name="Roy S."/>
            <person name="Loubradou J."/>
            <person name="Henrissat B."/>
            <person name="Grigoriev I.V."/>
            <person name="Corradi N."/>
            <person name="Roux C."/>
            <person name="Martin F.M."/>
        </authorList>
    </citation>
    <scope>NUCLEOTIDE SEQUENCE [LARGE SCALE GENOMIC DNA]</scope>
    <source>
        <strain evidence="3 4">DAOM 194757</strain>
    </source>
</reference>
<keyword evidence="2" id="KW-1133">Transmembrane helix</keyword>